<gene>
    <name evidence="2" type="ORF">M094_0563</name>
</gene>
<dbReference type="PANTHER" id="PTHR43736:SF4">
    <property type="entry name" value="SLR1690 PROTEIN"/>
    <property type="match status" value="1"/>
</dbReference>
<accession>A0A078S140</accession>
<proteinExistence type="predicted"/>
<dbReference type="InterPro" id="IPR036390">
    <property type="entry name" value="WH_DNA-bd_sf"/>
</dbReference>
<dbReference type="PROSITE" id="PS51462">
    <property type="entry name" value="NUDIX"/>
    <property type="match status" value="1"/>
</dbReference>
<dbReference type="SUPFAM" id="SSF46785">
    <property type="entry name" value="Winged helix' DNA-binding domain"/>
    <property type="match status" value="1"/>
</dbReference>
<dbReference type="InterPro" id="IPR000086">
    <property type="entry name" value="NUDIX_hydrolase_dom"/>
</dbReference>
<organism evidence="2 3">
    <name type="scientific">Bacteroides uniformis str. 3978 T3 ii</name>
    <dbReference type="NCBI Taxonomy" id="1339349"/>
    <lineage>
        <taxon>Bacteria</taxon>
        <taxon>Pseudomonadati</taxon>
        <taxon>Bacteroidota</taxon>
        <taxon>Bacteroidia</taxon>
        <taxon>Bacteroidales</taxon>
        <taxon>Bacteroidaceae</taxon>
        <taxon>Bacteroides</taxon>
    </lineage>
</organism>
<reference evidence="2 3" key="1">
    <citation type="submission" date="2014-04" db="EMBL/GenBank/DDBJ databases">
        <authorList>
            <person name="Sears C."/>
            <person name="Carroll K."/>
            <person name="Sack B.R."/>
            <person name="Qadri F."/>
            <person name="Myers L.L."/>
            <person name="Chung G.-T."/>
            <person name="Escheverria P."/>
            <person name="Fraser C.M."/>
            <person name="Sadzewicz L."/>
            <person name="Shefchek K.A."/>
            <person name="Tallon L."/>
            <person name="Das S.P."/>
            <person name="Daugherty S."/>
            <person name="Mongodin E.F."/>
        </authorList>
    </citation>
    <scope>NUCLEOTIDE SEQUENCE [LARGE SCALE GENOMIC DNA]</scope>
    <source>
        <strain evidence="2 3">3978 T3 ii</strain>
    </source>
</reference>
<protein>
    <submittedName>
        <fullName evidence="2">NUDIX family hydrolase</fullName>
    </submittedName>
</protein>
<dbReference type="InterPro" id="IPR036388">
    <property type="entry name" value="WH-like_DNA-bd_sf"/>
</dbReference>
<evidence type="ECO:0000313" key="2">
    <source>
        <dbReference type="EMBL" id="KDS51518.1"/>
    </source>
</evidence>
<evidence type="ECO:0000313" key="3">
    <source>
        <dbReference type="Proteomes" id="UP000028013"/>
    </source>
</evidence>
<dbReference type="GO" id="GO:0016787">
    <property type="term" value="F:hydrolase activity"/>
    <property type="evidence" value="ECO:0007669"/>
    <property type="project" value="UniProtKB-KW"/>
</dbReference>
<dbReference type="Proteomes" id="UP000028013">
    <property type="component" value="Unassembled WGS sequence"/>
</dbReference>
<dbReference type="Pfam" id="PF00293">
    <property type="entry name" value="NUDIX"/>
    <property type="match status" value="1"/>
</dbReference>
<dbReference type="GeneID" id="99751628"/>
<dbReference type="Pfam" id="PF21906">
    <property type="entry name" value="WHD_NrtR"/>
    <property type="match status" value="1"/>
</dbReference>
<dbReference type="Gene3D" id="1.10.10.10">
    <property type="entry name" value="Winged helix-like DNA-binding domain superfamily/Winged helix DNA-binding domain"/>
    <property type="match status" value="1"/>
</dbReference>
<dbReference type="InterPro" id="IPR015797">
    <property type="entry name" value="NUDIX_hydrolase-like_dom_sf"/>
</dbReference>
<dbReference type="PANTHER" id="PTHR43736">
    <property type="entry name" value="ADP-RIBOSE PYROPHOSPHATASE"/>
    <property type="match status" value="1"/>
</dbReference>
<dbReference type="PATRIC" id="fig|1339349.3.peg.1816"/>
<dbReference type="CDD" id="cd18873">
    <property type="entry name" value="NUDIX_NadM_like"/>
    <property type="match status" value="1"/>
</dbReference>
<dbReference type="EMBL" id="JNHN01000169">
    <property type="protein sequence ID" value="KDS51518.1"/>
    <property type="molecule type" value="Genomic_DNA"/>
</dbReference>
<keyword evidence="2" id="KW-0378">Hydrolase</keyword>
<comment type="caution">
    <text evidence="2">The sequence shown here is derived from an EMBL/GenBank/DDBJ whole genome shotgun (WGS) entry which is preliminary data.</text>
</comment>
<dbReference type="InterPro" id="IPR054105">
    <property type="entry name" value="WHD_NrtR"/>
</dbReference>
<name>A0A078S140_BACUN</name>
<sequence length="225" mass="25948">MSNYYSSNPKLYVGIDCIIFGFNEGELNLLLLKRNFEPAMGEWSLMGGFVQEDESVDDAAKRVLNELTGLEDVYMEQVQAFGAIDRDPGERVVSIVYYALININEYDKESVQQHNAFWVNINELPALIFDHPQMVEKARKLMQQKASTEPIGFNLLPKLFTLSQLQSLYEAIYGESIDKRNFRKRIAEMDYIEKTDKIDKTGSKRGAALYQFNEKAYRKAPKFKL</sequence>
<dbReference type="Gene3D" id="3.90.79.10">
    <property type="entry name" value="Nucleoside Triphosphate Pyrophosphohydrolase"/>
    <property type="match status" value="1"/>
</dbReference>
<feature type="domain" description="Nudix hydrolase" evidence="1">
    <location>
        <begin position="12"/>
        <end position="143"/>
    </location>
</feature>
<evidence type="ECO:0000259" key="1">
    <source>
        <dbReference type="PROSITE" id="PS51462"/>
    </source>
</evidence>
<dbReference type="RefSeq" id="WP_005826583.1">
    <property type="nucleotide sequence ID" value="NZ_JNHN01000169.1"/>
</dbReference>
<dbReference type="SUPFAM" id="SSF55811">
    <property type="entry name" value="Nudix"/>
    <property type="match status" value="1"/>
</dbReference>
<dbReference type="AlphaFoldDB" id="A0A078S140"/>